<keyword evidence="2" id="KW-1185">Reference proteome</keyword>
<dbReference type="AlphaFoldDB" id="M5UD89"/>
<name>M5UD89_9BACT</name>
<evidence type="ECO:0000313" key="1">
    <source>
        <dbReference type="EMBL" id="EMI55816.1"/>
    </source>
</evidence>
<gene>
    <name evidence="1" type="ORF">RSSM_02740</name>
</gene>
<dbReference type="PATRIC" id="fig|1263870.3.peg.2914"/>
<accession>M5UD89</accession>
<dbReference type="Proteomes" id="UP000011885">
    <property type="component" value="Unassembled WGS sequence"/>
</dbReference>
<sequence length="121" mass="12505">MGGGGTGGMGGGIGGAQKPMAQIGGAIVPVDSIRPIRISIDDDFVGHAMVGLRDIKPVFILPEGKHKLTFEIDGFNPVATDIKVLGTNSKQYLIVKLPTKVPETANPAVSADASTKQPIDN</sequence>
<organism evidence="1 2">
    <name type="scientific">Rhodopirellula sallentina SM41</name>
    <dbReference type="NCBI Taxonomy" id="1263870"/>
    <lineage>
        <taxon>Bacteria</taxon>
        <taxon>Pseudomonadati</taxon>
        <taxon>Planctomycetota</taxon>
        <taxon>Planctomycetia</taxon>
        <taxon>Pirellulales</taxon>
        <taxon>Pirellulaceae</taxon>
        <taxon>Rhodopirellula</taxon>
    </lineage>
</organism>
<proteinExistence type="predicted"/>
<dbReference type="EMBL" id="ANOH01000195">
    <property type="protein sequence ID" value="EMI55816.1"/>
    <property type="molecule type" value="Genomic_DNA"/>
</dbReference>
<evidence type="ECO:0000313" key="2">
    <source>
        <dbReference type="Proteomes" id="UP000011885"/>
    </source>
</evidence>
<comment type="caution">
    <text evidence="1">The sequence shown here is derived from an EMBL/GenBank/DDBJ whole genome shotgun (WGS) entry which is preliminary data.</text>
</comment>
<protein>
    <recommendedName>
        <fullName evidence="3">PEGA domain-containing protein</fullName>
    </recommendedName>
</protein>
<reference evidence="1 2" key="1">
    <citation type="journal article" date="2013" name="Mar. Genomics">
        <title>Expression of sulfatases in Rhodopirellula baltica and the diversity of sulfatases in the genus Rhodopirellula.</title>
        <authorList>
            <person name="Wegner C.E."/>
            <person name="Richter-Heitmann T."/>
            <person name="Klindworth A."/>
            <person name="Klockow C."/>
            <person name="Richter M."/>
            <person name="Achstetter T."/>
            <person name="Glockner F.O."/>
            <person name="Harder J."/>
        </authorList>
    </citation>
    <scope>NUCLEOTIDE SEQUENCE [LARGE SCALE GENOMIC DNA]</scope>
    <source>
        <strain evidence="1 2">SM41</strain>
    </source>
</reference>
<evidence type="ECO:0008006" key="3">
    <source>
        <dbReference type="Google" id="ProtNLM"/>
    </source>
</evidence>